<dbReference type="Pfam" id="PF01943">
    <property type="entry name" value="Polysacc_synt"/>
    <property type="match status" value="1"/>
</dbReference>
<feature type="transmembrane region" description="Helical" evidence="6">
    <location>
        <begin position="453"/>
        <end position="471"/>
    </location>
</feature>
<keyword evidence="5 6" id="KW-0472">Membrane</keyword>
<proteinExistence type="predicted"/>
<feature type="transmembrane region" description="Helical" evidence="6">
    <location>
        <begin position="427"/>
        <end position="447"/>
    </location>
</feature>
<keyword evidence="2" id="KW-1003">Cell membrane</keyword>
<dbReference type="STRING" id="1118202.SAMN05443429_11084"/>
<comment type="subcellular location">
    <subcellularLocation>
        <location evidence="1">Cell membrane</location>
        <topology evidence="1">Multi-pass membrane protein</topology>
    </subcellularLocation>
</comment>
<dbReference type="Proteomes" id="UP000184335">
    <property type="component" value="Unassembled WGS sequence"/>
</dbReference>
<feature type="transmembrane region" description="Helical" evidence="6">
    <location>
        <begin position="364"/>
        <end position="384"/>
    </location>
</feature>
<name>A0A1M6GZ56_9FLAO</name>
<dbReference type="PANTHER" id="PTHR30250:SF11">
    <property type="entry name" value="O-ANTIGEN TRANSPORTER-RELATED"/>
    <property type="match status" value="1"/>
</dbReference>
<evidence type="ECO:0000256" key="2">
    <source>
        <dbReference type="ARBA" id="ARBA00022475"/>
    </source>
</evidence>
<dbReference type="InterPro" id="IPR050833">
    <property type="entry name" value="Poly_Biosynth_Transport"/>
</dbReference>
<feature type="transmembrane region" description="Helical" evidence="6">
    <location>
        <begin position="114"/>
        <end position="134"/>
    </location>
</feature>
<feature type="transmembrane region" description="Helical" evidence="6">
    <location>
        <begin position="146"/>
        <end position="166"/>
    </location>
</feature>
<keyword evidence="3 6" id="KW-0812">Transmembrane</keyword>
<feature type="transmembrane region" description="Helical" evidence="6">
    <location>
        <begin position="41"/>
        <end position="65"/>
    </location>
</feature>
<sequence>MSIAKQSLTYTLIGYLGFLIGTLAALFLFPQDMEFYGKLRFILPTAEMMAPFVVFGISFTGVKFFSNFESAGKTNSLLTVSLLLVLVNFLLFLGFFSVFFKIFPEKKSLEIWRYRYTIIPLILLIALSQIFNKFLTNFKRIAVSNIFDSIFPKLANIGAFCLFFFAGMSEQFALSFFVTVFFSALMGYGLYTRRIHGIRPDFSLEVFRKNRLYRAMFSYSLFGFLGNIGNYIAFRIDNYMIGEHISMAQNGVYSTLLNIMSLIMIPQMGIHNISAPIINKSLENRDMEELDRFYKGTSLSLFFLGVVLFSCILSGFPYLTHFIKNGDQLREAEPVIWLLGSAMLFDLATGFNGHIISLSKYYRLNIVVMLLLAATTILLNYLFIRHTKLGIIGVALATAISLTVFNIVKVCFNYVKFRVLPFTMEMGFLLIVSGLAITLVILLPNFQNPLINLFYKPAVSLAFILTGNYFLQIFPLKQYLKQTFLGKFLP</sequence>
<feature type="transmembrane region" description="Helical" evidence="6">
    <location>
        <begin position="299"/>
        <end position="323"/>
    </location>
</feature>
<evidence type="ECO:0000256" key="5">
    <source>
        <dbReference type="ARBA" id="ARBA00023136"/>
    </source>
</evidence>
<evidence type="ECO:0000313" key="8">
    <source>
        <dbReference type="Proteomes" id="UP000184335"/>
    </source>
</evidence>
<dbReference type="InterPro" id="IPR002797">
    <property type="entry name" value="Polysacc_synth"/>
</dbReference>
<gene>
    <name evidence="7" type="ORF">SAMN05443429_11084</name>
</gene>
<feature type="transmembrane region" description="Helical" evidence="6">
    <location>
        <begin position="253"/>
        <end position="278"/>
    </location>
</feature>
<protein>
    <submittedName>
        <fullName evidence="7">Membrane protein involved in the export of O-antigen and teichoic acid</fullName>
    </submittedName>
</protein>
<evidence type="ECO:0000256" key="3">
    <source>
        <dbReference type="ARBA" id="ARBA00022692"/>
    </source>
</evidence>
<organism evidence="7 8">
    <name type="scientific">Cruoricaptor ignavus</name>
    <dbReference type="NCBI Taxonomy" id="1118202"/>
    <lineage>
        <taxon>Bacteria</taxon>
        <taxon>Pseudomonadati</taxon>
        <taxon>Bacteroidota</taxon>
        <taxon>Flavobacteriia</taxon>
        <taxon>Flavobacteriales</taxon>
        <taxon>Weeksellaceae</taxon>
        <taxon>Cruoricaptor</taxon>
    </lineage>
</organism>
<dbReference type="OrthoDB" id="88014at2"/>
<dbReference type="EMBL" id="FQYI01000010">
    <property type="protein sequence ID" value="SHJ15210.1"/>
    <property type="molecule type" value="Genomic_DNA"/>
</dbReference>
<feature type="transmembrane region" description="Helical" evidence="6">
    <location>
        <begin position="77"/>
        <end position="102"/>
    </location>
</feature>
<feature type="transmembrane region" description="Helical" evidence="6">
    <location>
        <begin position="12"/>
        <end position="29"/>
    </location>
</feature>
<reference evidence="7 8" key="1">
    <citation type="submission" date="2016-11" db="EMBL/GenBank/DDBJ databases">
        <authorList>
            <person name="Jaros S."/>
            <person name="Januszkiewicz K."/>
            <person name="Wedrychowicz H."/>
        </authorList>
    </citation>
    <scope>NUCLEOTIDE SEQUENCE [LARGE SCALE GENOMIC DNA]</scope>
    <source>
        <strain evidence="7 8">DSM 25479</strain>
    </source>
</reference>
<keyword evidence="8" id="KW-1185">Reference proteome</keyword>
<feature type="transmembrane region" description="Helical" evidence="6">
    <location>
        <begin position="335"/>
        <end position="352"/>
    </location>
</feature>
<dbReference type="RefSeq" id="WP_073180627.1">
    <property type="nucleotide sequence ID" value="NZ_FQYI01000010.1"/>
</dbReference>
<keyword evidence="4 6" id="KW-1133">Transmembrane helix</keyword>
<dbReference type="AlphaFoldDB" id="A0A1M6GZ56"/>
<evidence type="ECO:0000313" key="7">
    <source>
        <dbReference type="EMBL" id="SHJ15210.1"/>
    </source>
</evidence>
<evidence type="ECO:0000256" key="4">
    <source>
        <dbReference type="ARBA" id="ARBA00022989"/>
    </source>
</evidence>
<feature type="transmembrane region" description="Helical" evidence="6">
    <location>
        <begin position="390"/>
        <end position="415"/>
    </location>
</feature>
<feature type="transmembrane region" description="Helical" evidence="6">
    <location>
        <begin position="212"/>
        <end position="233"/>
    </location>
</feature>
<dbReference type="PANTHER" id="PTHR30250">
    <property type="entry name" value="PST FAMILY PREDICTED COLANIC ACID TRANSPORTER"/>
    <property type="match status" value="1"/>
</dbReference>
<feature type="transmembrane region" description="Helical" evidence="6">
    <location>
        <begin position="172"/>
        <end position="191"/>
    </location>
</feature>
<accession>A0A1M6GZ56</accession>
<evidence type="ECO:0000256" key="6">
    <source>
        <dbReference type="SAM" id="Phobius"/>
    </source>
</evidence>
<evidence type="ECO:0000256" key="1">
    <source>
        <dbReference type="ARBA" id="ARBA00004651"/>
    </source>
</evidence>
<dbReference type="GO" id="GO:0005886">
    <property type="term" value="C:plasma membrane"/>
    <property type="evidence" value="ECO:0007669"/>
    <property type="project" value="UniProtKB-SubCell"/>
</dbReference>